<name>A0A0C9WMG2_9AGAR</name>
<dbReference type="HOGENOM" id="CLU_060356_0_1_1"/>
<feature type="domain" description="DUF7918" evidence="2">
    <location>
        <begin position="9"/>
        <end position="206"/>
    </location>
</feature>
<evidence type="ECO:0000256" key="1">
    <source>
        <dbReference type="SAM" id="MobiDB-lite"/>
    </source>
</evidence>
<dbReference type="AlphaFoldDB" id="A0A0C9WMG2"/>
<dbReference type="Proteomes" id="UP000054477">
    <property type="component" value="Unassembled WGS sequence"/>
</dbReference>
<dbReference type="PANTHER" id="PTHR36223">
    <property type="entry name" value="BETA-LACTAMASE-TYPE TRANSPEPTIDASE FOLD DOMAIN CONTAINING PROTEIN"/>
    <property type="match status" value="1"/>
</dbReference>
<evidence type="ECO:0000313" key="4">
    <source>
        <dbReference type="Proteomes" id="UP000054477"/>
    </source>
</evidence>
<protein>
    <recommendedName>
        <fullName evidence="2">DUF7918 domain-containing protein</fullName>
    </recommendedName>
</protein>
<accession>A0A0C9WMG2</accession>
<dbReference type="EMBL" id="KN838676">
    <property type="protein sequence ID" value="KIJ98149.1"/>
    <property type="molecule type" value="Genomic_DNA"/>
</dbReference>
<dbReference type="STRING" id="1095629.A0A0C9WMG2"/>
<dbReference type="Pfam" id="PF25534">
    <property type="entry name" value="DUF7918"/>
    <property type="match status" value="1"/>
</dbReference>
<dbReference type="OrthoDB" id="3364132at2759"/>
<organism evidence="3 4">
    <name type="scientific">Laccaria amethystina LaAM-08-1</name>
    <dbReference type="NCBI Taxonomy" id="1095629"/>
    <lineage>
        <taxon>Eukaryota</taxon>
        <taxon>Fungi</taxon>
        <taxon>Dikarya</taxon>
        <taxon>Basidiomycota</taxon>
        <taxon>Agaricomycotina</taxon>
        <taxon>Agaricomycetes</taxon>
        <taxon>Agaricomycetidae</taxon>
        <taxon>Agaricales</taxon>
        <taxon>Agaricineae</taxon>
        <taxon>Hydnangiaceae</taxon>
        <taxon>Laccaria</taxon>
    </lineage>
</organism>
<evidence type="ECO:0000313" key="3">
    <source>
        <dbReference type="EMBL" id="KIJ98149.1"/>
    </source>
</evidence>
<evidence type="ECO:0000259" key="2">
    <source>
        <dbReference type="Pfam" id="PF25534"/>
    </source>
</evidence>
<dbReference type="InterPro" id="IPR057678">
    <property type="entry name" value="DUF7918"/>
</dbReference>
<keyword evidence="4" id="KW-1185">Reference proteome</keyword>
<dbReference type="PANTHER" id="PTHR36223:SF1">
    <property type="entry name" value="TRANSCRIPTION ELONGATION FACTOR EAF N-TERMINAL DOMAIN-CONTAINING PROTEIN"/>
    <property type="match status" value="1"/>
</dbReference>
<reference evidence="3 4" key="1">
    <citation type="submission" date="2014-04" db="EMBL/GenBank/DDBJ databases">
        <authorList>
            <consortium name="DOE Joint Genome Institute"/>
            <person name="Kuo A."/>
            <person name="Kohler A."/>
            <person name="Nagy L.G."/>
            <person name="Floudas D."/>
            <person name="Copeland A."/>
            <person name="Barry K.W."/>
            <person name="Cichocki N."/>
            <person name="Veneault-Fourrey C."/>
            <person name="LaButti K."/>
            <person name="Lindquist E.A."/>
            <person name="Lipzen A."/>
            <person name="Lundell T."/>
            <person name="Morin E."/>
            <person name="Murat C."/>
            <person name="Sun H."/>
            <person name="Tunlid A."/>
            <person name="Henrissat B."/>
            <person name="Grigoriev I.V."/>
            <person name="Hibbett D.S."/>
            <person name="Martin F."/>
            <person name="Nordberg H.P."/>
            <person name="Cantor M.N."/>
            <person name="Hua S.X."/>
        </authorList>
    </citation>
    <scope>NUCLEOTIDE SEQUENCE [LARGE SCALE GENOMIC DNA]</scope>
    <source>
        <strain evidence="3 4">LaAM-08-1</strain>
    </source>
</reference>
<reference evidence="4" key="2">
    <citation type="submission" date="2015-01" db="EMBL/GenBank/DDBJ databases">
        <title>Evolutionary Origins and Diversification of the Mycorrhizal Mutualists.</title>
        <authorList>
            <consortium name="DOE Joint Genome Institute"/>
            <consortium name="Mycorrhizal Genomics Consortium"/>
            <person name="Kohler A."/>
            <person name="Kuo A."/>
            <person name="Nagy L.G."/>
            <person name="Floudas D."/>
            <person name="Copeland A."/>
            <person name="Barry K.W."/>
            <person name="Cichocki N."/>
            <person name="Veneault-Fourrey C."/>
            <person name="LaButti K."/>
            <person name="Lindquist E.A."/>
            <person name="Lipzen A."/>
            <person name="Lundell T."/>
            <person name="Morin E."/>
            <person name="Murat C."/>
            <person name="Riley R."/>
            <person name="Ohm R."/>
            <person name="Sun H."/>
            <person name="Tunlid A."/>
            <person name="Henrissat B."/>
            <person name="Grigoriev I.V."/>
            <person name="Hibbett D.S."/>
            <person name="Martin F."/>
        </authorList>
    </citation>
    <scope>NUCLEOTIDE SEQUENCE [LARGE SCALE GENOMIC DNA]</scope>
    <source>
        <strain evidence="4">LaAM-08-1</strain>
    </source>
</reference>
<proteinExistence type="predicted"/>
<sequence>MLQLGNLSAWITVDGKELKEYGVEISDDGKEATCWIPSKVGQQFVVNWKYTSRARRLPTPLGARLFLDGTKFSGGHMSDRPTTVTRIGVPSSKTTVKPFVFSKVELTDDDNFLAMPSGIGEIKIVISEISVEKNTKALSYKAAMQELPQKVHERSKKGIVHGVSLANDVRRPEDSATVTKTRLRDLVTFVFKYRPLDVLQANDIAPLPPTKKYLVMPKVEDQEEEQETLAETKRALQAALRRIETLESSQKRKNKFESAPQGVKKARQEPDSEVIDLT</sequence>
<gene>
    <name evidence="3" type="ORF">K443DRAFT_681020</name>
</gene>
<feature type="region of interest" description="Disordered" evidence="1">
    <location>
        <begin position="247"/>
        <end position="278"/>
    </location>
</feature>